<evidence type="ECO:0000313" key="3">
    <source>
        <dbReference type="EMBL" id="CDW88125.1"/>
    </source>
</evidence>
<proteinExistence type="predicted"/>
<dbReference type="Proteomes" id="UP000039865">
    <property type="component" value="Unassembled WGS sequence"/>
</dbReference>
<dbReference type="InterPro" id="IPR036249">
    <property type="entry name" value="Thioredoxin-like_sf"/>
</dbReference>
<evidence type="ECO:0000313" key="4">
    <source>
        <dbReference type="Proteomes" id="UP000039865"/>
    </source>
</evidence>
<reference evidence="3 4" key="1">
    <citation type="submission" date="2014-06" db="EMBL/GenBank/DDBJ databases">
        <authorList>
            <person name="Swart Estienne"/>
        </authorList>
    </citation>
    <scope>NUCLEOTIDE SEQUENCE [LARGE SCALE GENOMIC DNA]</scope>
    <source>
        <strain evidence="3 4">130c</strain>
    </source>
</reference>
<protein>
    <submittedName>
        <fullName evidence="3">Thioredoxin h-type</fullName>
    </submittedName>
</protein>
<dbReference type="InterPro" id="IPR013766">
    <property type="entry name" value="Thioredoxin_domain"/>
</dbReference>
<organism evidence="3 4">
    <name type="scientific">Stylonychia lemnae</name>
    <name type="common">Ciliate</name>
    <dbReference type="NCBI Taxonomy" id="5949"/>
    <lineage>
        <taxon>Eukaryota</taxon>
        <taxon>Sar</taxon>
        <taxon>Alveolata</taxon>
        <taxon>Ciliophora</taxon>
        <taxon>Intramacronucleata</taxon>
        <taxon>Spirotrichea</taxon>
        <taxon>Stichotrichia</taxon>
        <taxon>Sporadotrichida</taxon>
        <taxon>Oxytrichidae</taxon>
        <taxon>Stylonychinae</taxon>
        <taxon>Stylonychia</taxon>
    </lineage>
</organism>
<keyword evidence="4" id="KW-1185">Reference proteome</keyword>
<gene>
    <name evidence="3" type="primary">Contig8293.g8848</name>
    <name evidence="3" type="ORF">STYLEM_17241</name>
</gene>
<sequence>MLRFKFLAFVTFFIAKLVSGGDTNWFDKLYGVQVDSREALENFRLSTAENGGAGKHIFILFYYSWCHNCQRDQPIITEAERRLLEKPGSNVAFVRVDLDHAGDLLRYFKVRKSPTFAYIGLGSSSDLVYYKFGRTYTVENLVSFANSFIKTA</sequence>
<keyword evidence="1" id="KW-0732">Signal</keyword>
<dbReference type="SUPFAM" id="SSF52833">
    <property type="entry name" value="Thioredoxin-like"/>
    <property type="match status" value="1"/>
</dbReference>
<accession>A0A078B0E6</accession>
<feature type="chain" id="PRO_5001729771" evidence="1">
    <location>
        <begin position="21"/>
        <end position="152"/>
    </location>
</feature>
<dbReference type="OrthoDB" id="19690at2759"/>
<feature type="signal peptide" evidence="1">
    <location>
        <begin position="1"/>
        <end position="20"/>
    </location>
</feature>
<evidence type="ECO:0000259" key="2">
    <source>
        <dbReference type="PROSITE" id="PS51352"/>
    </source>
</evidence>
<dbReference type="CDD" id="cd02961">
    <property type="entry name" value="PDI_a_family"/>
    <property type="match status" value="1"/>
</dbReference>
<dbReference type="InParanoid" id="A0A078B0E6"/>
<evidence type="ECO:0000256" key="1">
    <source>
        <dbReference type="SAM" id="SignalP"/>
    </source>
</evidence>
<dbReference type="Gene3D" id="3.40.30.10">
    <property type="entry name" value="Glutaredoxin"/>
    <property type="match status" value="1"/>
</dbReference>
<dbReference type="EMBL" id="CCKQ01016246">
    <property type="protein sequence ID" value="CDW88125.1"/>
    <property type="molecule type" value="Genomic_DNA"/>
</dbReference>
<name>A0A078B0E6_STYLE</name>
<dbReference type="AlphaFoldDB" id="A0A078B0E6"/>
<dbReference type="PROSITE" id="PS51352">
    <property type="entry name" value="THIOREDOXIN_2"/>
    <property type="match status" value="1"/>
</dbReference>
<dbReference type="Pfam" id="PF00085">
    <property type="entry name" value="Thioredoxin"/>
    <property type="match status" value="1"/>
</dbReference>
<feature type="domain" description="Thioredoxin" evidence="2">
    <location>
        <begin position="34"/>
        <end position="150"/>
    </location>
</feature>